<name>A0A0A8Z6P1_ARUDO</name>
<protein>
    <submittedName>
        <fullName evidence="1">Uncharacterized protein</fullName>
    </submittedName>
</protein>
<organism evidence="1">
    <name type="scientific">Arundo donax</name>
    <name type="common">Giant reed</name>
    <name type="synonym">Donax arundinaceus</name>
    <dbReference type="NCBI Taxonomy" id="35708"/>
    <lineage>
        <taxon>Eukaryota</taxon>
        <taxon>Viridiplantae</taxon>
        <taxon>Streptophyta</taxon>
        <taxon>Embryophyta</taxon>
        <taxon>Tracheophyta</taxon>
        <taxon>Spermatophyta</taxon>
        <taxon>Magnoliopsida</taxon>
        <taxon>Liliopsida</taxon>
        <taxon>Poales</taxon>
        <taxon>Poaceae</taxon>
        <taxon>PACMAD clade</taxon>
        <taxon>Arundinoideae</taxon>
        <taxon>Arundineae</taxon>
        <taxon>Arundo</taxon>
    </lineage>
</organism>
<evidence type="ECO:0000313" key="1">
    <source>
        <dbReference type="EMBL" id="JAD30507.1"/>
    </source>
</evidence>
<dbReference type="EMBL" id="GBRH01267388">
    <property type="protein sequence ID" value="JAD30507.1"/>
    <property type="molecule type" value="Transcribed_RNA"/>
</dbReference>
<proteinExistence type="predicted"/>
<reference evidence="1" key="1">
    <citation type="submission" date="2014-09" db="EMBL/GenBank/DDBJ databases">
        <authorList>
            <person name="Magalhaes I.L.F."/>
            <person name="Oliveira U."/>
            <person name="Santos F.R."/>
            <person name="Vidigal T.H.D.A."/>
            <person name="Brescovit A.D."/>
            <person name="Santos A.J."/>
        </authorList>
    </citation>
    <scope>NUCLEOTIDE SEQUENCE</scope>
    <source>
        <tissue evidence="1">Shoot tissue taken approximately 20 cm above the soil surface</tissue>
    </source>
</reference>
<dbReference type="AlphaFoldDB" id="A0A0A8Z6P1"/>
<sequence length="23" mass="2733">MTLQIYCIITYNREVFVVIIVCV</sequence>
<reference evidence="1" key="2">
    <citation type="journal article" date="2015" name="Data Brief">
        <title>Shoot transcriptome of the giant reed, Arundo donax.</title>
        <authorList>
            <person name="Barrero R.A."/>
            <person name="Guerrero F.D."/>
            <person name="Moolhuijzen P."/>
            <person name="Goolsby J.A."/>
            <person name="Tidwell J."/>
            <person name="Bellgard S.E."/>
            <person name="Bellgard M.I."/>
        </authorList>
    </citation>
    <scope>NUCLEOTIDE SEQUENCE</scope>
    <source>
        <tissue evidence="1">Shoot tissue taken approximately 20 cm above the soil surface</tissue>
    </source>
</reference>
<accession>A0A0A8Z6P1</accession>